<name>A0AB39PLE6_9ACTN</name>
<dbReference type="AlphaFoldDB" id="A0AB39PLE6"/>
<reference evidence="3" key="1">
    <citation type="submission" date="2024-07" db="EMBL/GenBank/DDBJ databases">
        <authorList>
            <person name="Yu S.T."/>
        </authorList>
    </citation>
    <scope>NUCLEOTIDE SEQUENCE</scope>
    <source>
        <strain evidence="3">R21</strain>
    </source>
</reference>
<accession>A0AB39PLE6</accession>
<evidence type="ECO:0000259" key="2">
    <source>
        <dbReference type="Pfam" id="PF00171"/>
    </source>
</evidence>
<gene>
    <name evidence="3" type="ORF">AB5J56_42075</name>
</gene>
<dbReference type="Pfam" id="PF00171">
    <property type="entry name" value="Aldedh"/>
    <property type="match status" value="1"/>
</dbReference>
<evidence type="ECO:0000313" key="3">
    <source>
        <dbReference type="EMBL" id="XDQ30892.1"/>
    </source>
</evidence>
<dbReference type="CDD" id="cd07099">
    <property type="entry name" value="ALDH_DDALDH"/>
    <property type="match status" value="1"/>
</dbReference>
<dbReference type="RefSeq" id="WP_369241265.1">
    <property type="nucleotide sequence ID" value="NZ_CP163435.1"/>
</dbReference>
<evidence type="ECO:0000256" key="1">
    <source>
        <dbReference type="ARBA" id="ARBA00023002"/>
    </source>
</evidence>
<keyword evidence="1" id="KW-0560">Oxidoreductase</keyword>
<proteinExistence type="predicted"/>
<dbReference type="PANTHER" id="PTHR11699">
    <property type="entry name" value="ALDEHYDE DEHYDROGENASE-RELATED"/>
    <property type="match status" value="1"/>
</dbReference>
<dbReference type="InterPro" id="IPR016162">
    <property type="entry name" value="Ald_DH_N"/>
</dbReference>
<organism evidence="3">
    <name type="scientific">Streptomyces sp. R21</name>
    <dbReference type="NCBI Taxonomy" id="3238627"/>
    <lineage>
        <taxon>Bacteria</taxon>
        <taxon>Bacillati</taxon>
        <taxon>Actinomycetota</taxon>
        <taxon>Actinomycetes</taxon>
        <taxon>Kitasatosporales</taxon>
        <taxon>Streptomycetaceae</taxon>
        <taxon>Streptomyces</taxon>
    </lineage>
</organism>
<dbReference type="InterPro" id="IPR015590">
    <property type="entry name" value="Aldehyde_DH_dom"/>
</dbReference>
<dbReference type="GO" id="GO:0016620">
    <property type="term" value="F:oxidoreductase activity, acting on the aldehyde or oxo group of donors, NAD or NADP as acceptor"/>
    <property type="evidence" value="ECO:0007669"/>
    <property type="project" value="InterPro"/>
</dbReference>
<dbReference type="InterPro" id="IPR016163">
    <property type="entry name" value="Ald_DH_C"/>
</dbReference>
<dbReference type="EMBL" id="CP163435">
    <property type="protein sequence ID" value="XDQ30892.1"/>
    <property type="molecule type" value="Genomic_DNA"/>
</dbReference>
<feature type="domain" description="Aldehyde dehydrogenase" evidence="2">
    <location>
        <begin position="20"/>
        <end position="466"/>
    </location>
</feature>
<sequence>MTNNTPTITRDGVIGQGGSEVVTVDQATGAEFARYPVADKDEAAAAVAAARSSAGPWWDLGFEGRAEQLRAWRREIAISGEEGAALIHAENGKHLDDARVEVLGILEHVQYAIENAERVLGRREVPDSPTVPNQRAWVEYQPYGVVGVIGPWNFPLLTPGAILIEAVAAGNAAILKPSQITPGVGEWLVRTWQRAVADFPNVLQCLNGFGATGQALIEAGLNKLAFTGSVTTGKIVAAQCAQTLTPVLLELGGKDGAIVAEDADLDEAAEHIVWGALQNTGHGCISLEVAYVVESVHDAFVEKVSDLAKLVRVGSDEAAEIGPVPLPTQIPIIREHIQDALERGATATVGGIEAVGERYVTPTILVGVSPDALAVTEETFGPTLAVVKVADTEEAIAHINGGRYGLGSAVFSRDRGEVIARRLRVGMTSINDALVFSMNPGVPFGGRGDSGYGRKQGEEGLREFAYAHSFTAKTGPARFSASTFGRPQGAIAGALAGVRNRILAESDEKSD</sequence>
<dbReference type="Gene3D" id="3.40.605.10">
    <property type="entry name" value="Aldehyde Dehydrogenase, Chain A, domain 1"/>
    <property type="match status" value="1"/>
</dbReference>
<dbReference type="SUPFAM" id="SSF53720">
    <property type="entry name" value="ALDH-like"/>
    <property type="match status" value="1"/>
</dbReference>
<dbReference type="InterPro" id="IPR016161">
    <property type="entry name" value="Ald_DH/histidinol_DH"/>
</dbReference>
<protein>
    <submittedName>
        <fullName evidence="3">Aldehyde dehydrogenase family protein</fullName>
    </submittedName>
</protein>
<dbReference type="Gene3D" id="3.40.309.10">
    <property type="entry name" value="Aldehyde Dehydrogenase, Chain A, domain 2"/>
    <property type="match status" value="1"/>
</dbReference>